<gene>
    <name evidence="4" type="primary">ttr</name>
    <name evidence="4" type="ORF">AERO8C_200054</name>
</gene>
<dbReference type="EMBL" id="CABWLC010000013">
    <property type="protein sequence ID" value="VXA86395.1"/>
    <property type="molecule type" value="Genomic_DNA"/>
</dbReference>
<dbReference type="SUPFAM" id="SSF55729">
    <property type="entry name" value="Acyl-CoA N-acyltransferases (Nat)"/>
    <property type="match status" value="1"/>
</dbReference>
<evidence type="ECO:0000313" key="4">
    <source>
        <dbReference type="EMBL" id="VXA86395.1"/>
    </source>
</evidence>
<protein>
    <submittedName>
        <fullName evidence="4">Acetyltransferase</fullName>
        <ecNumber evidence="4">2.3.1.-</ecNumber>
    </submittedName>
</protein>
<accession>A0A653L3Z9</accession>
<dbReference type="InterPro" id="IPR050832">
    <property type="entry name" value="Bact_Acetyltransf"/>
</dbReference>
<name>A0A653L3Z9_AERVE</name>
<evidence type="ECO:0000259" key="3">
    <source>
        <dbReference type="PROSITE" id="PS51186"/>
    </source>
</evidence>
<dbReference type="PANTHER" id="PTHR43877">
    <property type="entry name" value="AMINOALKYLPHOSPHONATE N-ACETYLTRANSFERASE-RELATED-RELATED"/>
    <property type="match status" value="1"/>
</dbReference>
<evidence type="ECO:0000256" key="2">
    <source>
        <dbReference type="ARBA" id="ARBA00023315"/>
    </source>
</evidence>
<dbReference type="CDD" id="cd04301">
    <property type="entry name" value="NAT_SF"/>
    <property type="match status" value="1"/>
</dbReference>
<dbReference type="InterPro" id="IPR000182">
    <property type="entry name" value="GNAT_dom"/>
</dbReference>
<keyword evidence="2 4" id="KW-0012">Acyltransferase</keyword>
<organism evidence="4 5">
    <name type="scientific">Aeromonas veronii</name>
    <dbReference type="NCBI Taxonomy" id="654"/>
    <lineage>
        <taxon>Bacteria</taxon>
        <taxon>Pseudomonadati</taxon>
        <taxon>Pseudomonadota</taxon>
        <taxon>Gammaproteobacteria</taxon>
        <taxon>Aeromonadales</taxon>
        <taxon>Aeromonadaceae</taxon>
        <taxon>Aeromonas</taxon>
    </lineage>
</organism>
<dbReference type="Pfam" id="PF00583">
    <property type="entry name" value="Acetyltransf_1"/>
    <property type="match status" value="1"/>
</dbReference>
<feature type="domain" description="N-acetyltransferase" evidence="3">
    <location>
        <begin position="1"/>
        <end position="158"/>
    </location>
</feature>
<sequence length="177" mass="19419">MNIVEVNSAATYQSALITLLQDCVDSGASVGFLPPLTTEESTRYWQGVEADLAAGHRKRWLALEQQQLVGAIQLALCGKANGRHRAEVEKLMVLQTARGKGAGRALMQALEQGAHAAGRSLLVLDTRTGDVASHLYRQLGYLDSRPDPELCTQRRWLPCCDRHLLQTALTIPYPLSK</sequence>
<dbReference type="PROSITE" id="PS51186">
    <property type="entry name" value="GNAT"/>
    <property type="match status" value="1"/>
</dbReference>
<dbReference type="GO" id="GO:0016747">
    <property type="term" value="F:acyltransferase activity, transferring groups other than amino-acyl groups"/>
    <property type="evidence" value="ECO:0007669"/>
    <property type="project" value="InterPro"/>
</dbReference>
<dbReference type="InterPro" id="IPR016181">
    <property type="entry name" value="Acyl_CoA_acyltransferase"/>
</dbReference>
<evidence type="ECO:0000313" key="5">
    <source>
        <dbReference type="Proteomes" id="UP000439123"/>
    </source>
</evidence>
<evidence type="ECO:0000256" key="1">
    <source>
        <dbReference type="ARBA" id="ARBA00022679"/>
    </source>
</evidence>
<keyword evidence="1 4" id="KW-0808">Transferase</keyword>
<dbReference type="PANTHER" id="PTHR43877:SF2">
    <property type="entry name" value="AMINOALKYLPHOSPHONATE N-ACETYLTRANSFERASE-RELATED"/>
    <property type="match status" value="1"/>
</dbReference>
<dbReference type="AlphaFoldDB" id="A0A653L3Z9"/>
<dbReference type="EC" id="2.3.1.-" evidence="4"/>
<reference evidence="4 5" key="1">
    <citation type="submission" date="2019-10" db="EMBL/GenBank/DDBJ databases">
        <authorList>
            <person name="Karimi E."/>
        </authorList>
    </citation>
    <scope>NUCLEOTIDE SEQUENCE [LARGE SCALE GENOMIC DNA]</scope>
    <source>
        <strain evidence="4">Aeromonas sp. 8C</strain>
    </source>
</reference>
<dbReference type="Gene3D" id="3.40.630.30">
    <property type="match status" value="1"/>
</dbReference>
<proteinExistence type="predicted"/>
<dbReference type="Proteomes" id="UP000439123">
    <property type="component" value="Unassembled WGS sequence"/>
</dbReference>